<dbReference type="GO" id="GO:0032259">
    <property type="term" value="P:methylation"/>
    <property type="evidence" value="ECO:0007669"/>
    <property type="project" value="UniProtKB-KW"/>
</dbReference>
<dbReference type="InterPro" id="IPR022642">
    <property type="entry name" value="CheR_C"/>
</dbReference>
<dbReference type="PROSITE" id="PS50123">
    <property type="entry name" value="CHER"/>
    <property type="match status" value="1"/>
</dbReference>
<reference evidence="2 3" key="1">
    <citation type="submission" date="2020-08" db="EMBL/GenBank/DDBJ databases">
        <title>Putative novel bacterial strains isolated from necrotic wheat leaf tissues caused by Xanthomonas translucens.</title>
        <authorList>
            <person name="Tambong J.T."/>
        </authorList>
    </citation>
    <scope>NUCLEOTIDE SEQUENCE [LARGE SCALE GENOMIC DNA]</scope>
    <source>
        <strain evidence="3">DOAB 1063</strain>
    </source>
</reference>
<evidence type="ECO:0000313" key="3">
    <source>
        <dbReference type="Proteomes" id="UP000597613"/>
    </source>
</evidence>
<sequence>MTPSSSACPPASQTAINVLTALLEARTGQQIAAYRSWRLDTALKPLLRDRNLDTLDQLVTQLLEGNDRLIGDRIVDALVNQETSFFRDAQVFEMLAEAVAAAEAGGRRARIWCAGCSTGQEPLSLAMLFADRHETTGAPVPEIVATDVSDAAIARARAGRFSQFEIQRGLPVRRMVRWFDTTGSDWIAKPDLLKRVVFRRMNLMADPAPAGRFDVVLCRNVLLYLSATTKEQVFPKIAAALNPGGVFVMGAGETVIGQTRLFEPSKRFRGFYETPR</sequence>
<dbReference type="GO" id="GO:0008168">
    <property type="term" value="F:methyltransferase activity"/>
    <property type="evidence" value="ECO:0007669"/>
    <property type="project" value="UniProtKB-KW"/>
</dbReference>
<proteinExistence type="predicted"/>
<dbReference type="RefSeq" id="WP_187504580.1">
    <property type="nucleotide sequence ID" value="NZ_CP162536.1"/>
</dbReference>
<dbReference type="Proteomes" id="UP000597613">
    <property type="component" value="Unassembled WGS sequence"/>
</dbReference>
<comment type="caution">
    <text evidence="2">The sequence shown here is derived from an EMBL/GenBank/DDBJ whole genome shotgun (WGS) entry which is preliminary data.</text>
</comment>
<dbReference type="SUPFAM" id="SSF47757">
    <property type="entry name" value="Chemotaxis receptor methyltransferase CheR, N-terminal domain"/>
    <property type="match status" value="1"/>
</dbReference>
<organism evidence="2 3">
    <name type="scientific">Sphingomonas albertensis</name>
    <dbReference type="NCBI Taxonomy" id="2762591"/>
    <lineage>
        <taxon>Bacteria</taxon>
        <taxon>Pseudomonadati</taxon>
        <taxon>Pseudomonadota</taxon>
        <taxon>Alphaproteobacteria</taxon>
        <taxon>Sphingomonadales</taxon>
        <taxon>Sphingomonadaceae</taxon>
        <taxon>Sphingomonas</taxon>
    </lineage>
</organism>
<evidence type="ECO:0000259" key="1">
    <source>
        <dbReference type="PROSITE" id="PS50123"/>
    </source>
</evidence>
<dbReference type="CDD" id="cd02440">
    <property type="entry name" value="AdoMet_MTases"/>
    <property type="match status" value="1"/>
</dbReference>
<keyword evidence="3" id="KW-1185">Reference proteome</keyword>
<dbReference type="SMART" id="SM00138">
    <property type="entry name" value="MeTrc"/>
    <property type="match status" value="1"/>
</dbReference>
<feature type="domain" description="CheR-type methyltransferase" evidence="1">
    <location>
        <begin position="12"/>
        <end position="269"/>
    </location>
</feature>
<dbReference type="EMBL" id="JACONT010000036">
    <property type="protein sequence ID" value="MBC3942926.1"/>
    <property type="molecule type" value="Genomic_DNA"/>
</dbReference>
<keyword evidence="2" id="KW-0808">Transferase</keyword>
<dbReference type="SUPFAM" id="SSF53335">
    <property type="entry name" value="S-adenosyl-L-methionine-dependent methyltransferases"/>
    <property type="match status" value="1"/>
</dbReference>
<keyword evidence="2" id="KW-0489">Methyltransferase</keyword>
<dbReference type="PANTHER" id="PTHR24422:SF21">
    <property type="entry name" value="CHEMOTAXIS PROTEIN METHYLTRANSFERASE 1"/>
    <property type="match status" value="1"/>
</dbReference>
<dbReference type="PRINTS" id="PR00996">
    <property type="entry name" value="CHERMTFRASE"/>
</dbReference>
<accession>A0ABR7AR56</accession>
<gene>
    <name evidence="2" type="ORF">H8S47_14715</name>
</gene>
<protein>
    <submittedName>
        <fullName evidence="2">Methyltransferase domain-containing protein</fullName>
    </submittedName>
</protein>
<dbReference type="InterPro" id="IPR050903">
    <property type="entry name" value="Bact_Chemotaxis_MeTrfase"/>
</dbReference>
<dbReference type="InterPro" id="IPR029063">
    <property type="entry name" value="SAM-dependent_MTases_sf"/>
</dbReference>
<dbReference type="InterPro" id="IPR000780">
    <property type="entry name" value="CheR_MeTrfase"/>
</dbReference>
<dbReference type="Pfam" id="PF01739">
    <property type="entry name" value="CheR"/>
    <property type="match status" value="1"/>
</dbReference>
<dbReference type="Gene3D" id="3.40.50.150">
    <property type="entry name" value="Vaccinia Virus protein VP39"/>
    <property type="match status" value="1"/>
</dbReference>
<name>A0ABR7AR56_9SPHN</name>
<dbReference type="PANTHER" id="PTHR24422">
    <property type="entry name" value="CHEMOTAXIS PROTEIN METHYLTRANSFERASE"/>
    <property type="match status" value="1"/>
</dbReference>
<evidence type="ECO:0000313" key="2">
    <source>
        <dbReference type="EMBL" id="MBC3942926.1"/>
    </source>
</evidence>